<keyword evidence="2" id="KW-1185">Reference proteome</keyword>
<accession>A0ABU0AR57</accession>
<name>A0ABU0AR57_9BACI</name>
<dbReference type="Gene3D" id="2.60.40.3830">
    <property type="match status" value="1"/>
</dbReference>
<comment type="caution">
    <text evidence="1">The sequence shown here is derived from an EMBL/GenBank/DDBJ whole genome shotgun (WGS) entry which is preliminary data.</text>
</comment>
<sequence>MTENWEESSLFTSGNYTMIGEEGGIGFIFGGNETSKHNPDKIQKYMCHFWGSEEEFTVIGVMG</sequence>
<gene>
    <name evidence="1" type="ORF">J2S17_005194</name>
</gene>
<dbReference type="Proteomes" id="UP001238088">
    <property type="component" value="Unassembled WGS sequence"/>
</dbReference>
<evidence type="ECO:0000313" key="2">
    <source>
        <dbReference type="Proteomes" id="UP001238088"/>
    </source>
</evidence>
<proteinExistence type="predicted"/>
<reference evidence="1 2" key="1">
    <citation type="submission" date="2023-07" db="EMBL/GenBank/DDBJ databases">
        <title>Genomic Encyclopedia of Type Strains, Phase IV (KMG-IV): sequencing the most valuable type-strain genomes for metagenomic binning, comparative biology and taxonomic classification.</title>
        <authorList>
            <person name="Goeker M."/>
        </authorList>
    </citation>
    <scope>NUCLEOTIDE SEQUENCE [LARGE SCALE GENOMIC DNA]</scope>
    <source>
        <strain evidence="1 2">DSM 23494</strain>
    </source>
</reference>
<dbReference type="RefSeq" id="WP_307479162.1">
    <property type="nucleotide sequence ID" value="NZ_JAUSUB010000036.1"/>
</dbReference>
<organism evidence="1 2">
    <name type="scientific">Cytobacillus purgationiresistens</name>
    <dbReference type="NCBI Taxonomy" id="863449"/>
    <lineage>
        <taxon>Bacteria</taxon>
        <taxon>Bacillati</taxon>
        <taxon>Bacillota</taxon>
        <taxon>Bacilli</taxon>
        <taxon>Bacillales</taxon>
        <taxon>Bacillaceae</taxon>
        <taxon>Cytobacillus</taxon>
    </lineage>
</organism>
<evidence type="ECO:0000313" key="1">
    <source>
        <dbReference type="EMBL" id="MDQ0273262.1"/>
    </source>
</evidence>
<protein>
    <submittedName>
        <fullName evidence="1">Uncharacterized protein</fullName>
    </submittedName>
</protein>
<dbReference type="EMBL" id="JAUSUB010000036">
    <property type="protein sequence ID" value="MDQ0273262.1"/>
    <property type="molecule type" value="Genomic_DNA"/>
</dbReference>